<protein>
    <submittedName>
        <fullName evidence="3">Heat shock protein HslJ</fullName>
    </submittedName>
</protein>
<sequence length="142" mass="14421">MKKHPLRLPAIAAASLVAVLLAGCTGGDRPGGLAGTSWQAVRLADGTQPEDPTRLTLAFGSDGRVAVRADCNRGSGTWQSPAGQRLTFGPIATTKMGCPPGSLGDQFLADLGRAGAYSLASGQLEIATGNGMEPLVLRPAVP</sequence>
<name>A0A3N1KLP5_9PROT</name>
<accession>A0A3N1KLP5</accession>
<feature type="signal peptide" evidence="1">
    <location>
        <begin position="1"/>
        <end position="22"/>
    </location>
</feature>
<feature type="domain" description="DUF306" evidence="2">
    <location>
        <begin position="33"/>
        <end position="133"/>
    </location>
</feature>
<dbReference type="InterPro" id="IPR038670">
    <property type="entry name" value="HslJ-like_sf"/>
</dbReference>
<evidence type="ECO:0000313" key="3">
    <source>
        <dbReference type="EMBL" id="ROP81284.1"/>
    </source>
</evidence>
<evidence type="ECO:0000259" key="2">
    <source>
        <dbReference type="Pfam" id="PF03724"/>
    </source>
</evidence>
<dbReference type="InterPro" id="IPR053147">
    <property type="entry name" value="Hsp_HslJ-like"/>
</dbReference>
<keyword evidence="4" id="KW-1185">Reference proteome</keyword>
<organism evidence="3 4">
    <name type="scientific">Stella humosa</name>
    <dbReference type="NCBI Taxonomy" id="94"/>
    <lineage>
        <taxon>Bacteria</taxon>
        <taxon>Pseudomonadati</taxon>
        <taxon>Pseudomonadota</taxon>
        <taxon>Alphaproteobacteria</taxon>
        <taxon>Rhodospirillales</taxon>
        <taxon>Stellaceae</taxon>
        <taxon>Stella</taxon>
    </lineage>
</organism>
<dbReference type="PANTHER" id="PTHR35535">
    <property type="entry name" value="HEAT SHOCK PROTEIN HSLJ"/>
    <property type="match status" value="1"/>
</dbReference>
<evidence type="ECO:0000313" key="4">
    <source>
        <dbReference type="Proteomes" id="UP000278222"/>
    </source>
</evidence>
<dbReference type="AlphaFoldDB" id="A0A3N1KLP5"/>
<dbReference type="Pfam" id="PF03724">
    <property type="entry name" value="META"/>
    <property type="match status" value="1"/>
</dbReference>
<dbReference type="PROSITE" id="PS51257">
    <property type="entry name" value="PROKAR_LIPOPROTEIN"/>
    <property type="match status" value="1"/>
</dbReference>
<gene>
    <name evidence="3" type="ORF">EDC65_5140</name>
</gene>
<evidence type="ECO:0000256" key="1">
    <source>
        <dbReference type="SAM" id="SignalP"/>
    </source>
</evidence>
<reference evidence="3 4" key="1">
    <citation type="submission" date="2018-11" db="EMBL/GenBank/DDBJ databases">
        <title>Genomic Encyclopedia of Type Strains, Phase IV (KMG-IV): sequencing the most valuable type-strain genomes for metagenomic binning, comparative biology and taxonomic classification.</title>
        <authorList>
            <person name="Goeker M."/>
        </authorList>
    </citation>
    <scope>NUCLEOTIDE SEQUENCE [LARGE SCALE GENOMIC DNA]</scope>
    <source>
        <strain evidence="3 4">DSM 5900</strain>
    </source>
</reference>
<keyword evidence="1" id="KW-0732">Signal</keyword>
<dbReference type="PANTHER" id="PTHR35535:SF2">
    <property type="entry name" value="DUF306 DOMAIN-CONTAINING PROTEIN"/>
    <property type="match status" value="1"/>
</dbReference>
<comment type="caution">
    <text evidence="3">The sequence shown here is derived from an EMBL/GenBank/DDBJ whole genome shotgun (WGS) entry which is preliminary data.</text>
</comment>
<keyword evidence="3" id="KW-0346">Stress response</keyword>
<proteinExistence type="predicted"/>
<dbReference type="InterPro" id="IPR005184">
    <property type="entry name" value="DUF306_Meta_HslJ"/>
</dbReference>
<dbReference type="Gene3D" id="2.40.128.270">
    <property type="match status" value="1"/>
</dbReference>
<dbReference type="Proteomes" id="UP000278222">
    <property type="component" value="Unassembled WGS sequence"/>
</dbReference>
<dbReference type="EMBL" id="RJKX01000018">
    <property type="protein sequence ID" value="ROP81284.1"/>
    <property type="molecule type" value="Genomic_DNA"/>
</dbReference>
<feature type="chain" id="PRO_5017946139" evidence="1">
    <location>
        <begin position="23"/>
        <end position="142"/>
    </location>
</feature>
<dbReference type="RefSeq" id="WP_170216712.1">
    <property type="nucleotide sequence ID" value="NZ_AP019700.1"/>
</dbReference>